<feature type="domain" description="GIY-YIG" evidence="1">
    <location>
        <begin position="3"/>
        <end position="112"/>
    </location>
</feature>
<dbReference type="InterPro" id="IPR041657">
    <property type="entry name" value="HTH_17"/>
</dbReference>
<dbReference type="STRING" id="485913.Krac_10469"/>
<dbReference type="InterPro" id="IPR010093">
    <property type="entry name" value="SinI_DNA-bd"/>
</dbReference>
<dbReference type="GO" id="GO:0003677">
    <property type="term" value="F:DNA binding"/>
    <property type="evidence" value="ECO:0007669"/>
    <property type="project" value="InterPro"/>
</dbReference>
<protein>
    <submittedName>
        <fullName evidence="2">DNA binding domain protein, excisionase family</fullName>
    </submittedName>
</protein>
<evidence type="ECO:0000313" key="2">
    <source>
        <dbReference type="EMBL" id="EFH88950.1"/>
    </source>
</evidence>
<sequence>MKKDFYVYTLAKPDGTVFYVGKGTTRKVGDKVFDRIDDHEKEARFSLSEIKRRRFNYEKCKTIQDIWAQGGQVLKQKVYTTGVELNAYIYEWILIHLIYGIDHLTNKSKYGINYSLPETDTPDHSKTSTSSEEMISLAKAGKILGVSSATVLNIIKAGKLPGYRIASEAWRVRRGDVEAYLEAIRYKPHVQETSHLYYGK</sequence>
<dbReference type="OrthoDB" id="67448at2"/>
<proteinExistence type="predicted"/>
<dbReference type="NCBIfam" id="TIGR01764">
    <property type="entry name" value="excise"/>
    <property type="match status" value="1"/>
</dbReference>
<dbReference type="EMBL" id="ADVG01000001">
    <property type="protein sequence ID" value="EFH88950.1"/>
    <property type="molecule type" value="Genomic_DNA"/>
</dbReference>
<reference evidence="2 3" key="1">
    <citation type="journal article" date="2011" name="Stand. Genomic Sci.">
        <title>Non-contiguous finished genome sequence and contextual data of the filamentous soil bacterium Ktedonobacter racemifer type strain (SOSP1-21).</title>
        <authorList>
            <person name="Chang Y.J."/>
            <person name="Land M."/>
            <person name="Hauser L."/>
            <person name="Chertkov O."/>
            <person name="Del Rio T.G."/>
            <person name="Nolan M."/>
            <person name="Copeland A."/>
            <person name="Tice H."/>
            <person name="Cheng J.F."/>
            <person name="Lucas S."/>
            <person name="Han C."/>
            <person name="Goodwin L."/>
            <person name="Pitluck S."/>
            <person name="Ivanova N."/>
            <person name="Ovchinikova G."/>
            <person name="Pati A."/>
            <person name="Chen A."/>
            <person name="Palaniappan K."/>
            <person name="Mavromatis K."/>
            <person name="Liolios K."/>
            <person name="Brettin T."/>
            <person name="Fiebig A."/>
            <person name="Rohde M."/>
            <person name="Abt B."/>
            <person name="Goker M."/>
            <person name="Detter J.C."/>
            <person name="Woyke T."/>
            <person name="Bristow J."/>
            <person name="Eisen J.A."/>
            <person name="Markowitz V."/>
            <person name="Hugenholtz P."/>
            <person name="Kyrpides N.C."/>
            <person name="Klenk H.P."/>
            <person name="Lapidus A."/>
        </authorList>
    </citation>
    <scope>NUCLEOTIDE SEQUENCE [LARGE SCALE GENOMIC DNA]</scope>
    <source>
        <strain evidence="3">DSM 44963</strain>
    </source>
</reference>
<evidence type="ECO:0000259" key="1">
    <source>
        <dbReference type="PROSITE" id="PS50164"/>
    </source>
</evidence>
<keyword evidence="3" id="KW-1185">Reference proteome</keyword>
<accession>D6THE5</accession>
<evidence type="ECO:0000313" key="3">
    <source>
        <dbReference type="Proteomes" id="UP000004508"/>
    </source>
</evidence>
<dbReference type="InParanoid" id="D6THE5"/>
<dbReference type="InterPro" id="IPR000305">
    <property type="entry name" value="GIY-YIG_endonuc"/>
</dbReference>
<gene>
    <name evidence="2" type="ORF">Krac_10469</name>
</gene>
<dbReference type="RefSeq" id="WP_007905210.1">
    <property type="nucleotide sequence ID" value="NZ_ADVG01000001.1"/>
</dbReference>
<comment type="caution">
    <text evidence="2">The sequence shown here is derived from an EMBL/GenBank/DDBJ whole genome shotgun (WGS) entry which is preliminary data.</text>
</comment>
<dbReference type="Pfam" id="PF22945">
    <property type="entry name" value="LEM-3_GIY-YIG"/>
    <property type="match status" value="1"/>
</dbReference>
<name>D6THE5_KTERA</name>
<dbReference type="PROSITE" id="PS50164">
    <property type="entry name" value="GIY_YIG"/>
    <property type="match status" value="1"/>
</dbReference>
<dbReference type="CDD" id="cd10440">
    <property type="entry name" value="GIY-YIG_COG3680"/>
    <property type="match status" value="1"/>
</dbReference>
<dbReference type="Pfam" id="PF12728">
    <property type="entry name" value="HTH_17"/>
    <property type="match status" value="1"/>
</dbReference>
<dbReference type="AlphaFoldDB" id="D6THE5"/>
<dbReference type="Proteomes" id="UP000004508">
    <property type="component" value="Unassembled WGS sequence"/>
</dbReference>
<organism evidence="2 3">
    <name type="scientific">Ktedonobacter racemifer DSM 44963</name>
    <dbReference type="NCBI Taxonomy" id="485913"/>
    <lineage>
        <taxon>Bacteria</taxon>
        <taxon>Bacillati</taxon>
        <taxon>Chloroflexota</taxon>
        <taxon>Ktedonobacteria</taxon>
        <taxon>Ktedonobacterales</taxon>
        <taxon>Ktedonobacteraceae</taxon>
        <taxon>Ktedonobacter</taxon>
    </lineage>
</organism>